<dbReference type="InterPro" id="IPR036249">
    <property type="entry name" value="Thioredoxin-like_sf"/>
</dbReference>
<feature type="disulfide bond" description="Redox-active" evidence="8">
    <location>
        <begin position="53"/>
        <end position="56"/>
    </location>
</feature>
<dbReference type="AlphaFoldDB" id="A0A0W0SYR9"/>
<comment type="subcellular location">
    <subcellularLocation>
        <location evidence="1 7">Periplasm</location>
    </subcellularLocation>
</comment>
<dbReference type="GO" id="GO:0015036">
    <property type="term" value="F:disulfide oxidoreductase activity"/>
    <property type="evidence" value="ECO:0007669"/>
    <property type="project" value="UniProtKB-ARBA"/>
</dbReference>
<protein>
    <recommendedName>
        <fullName evidence="7">Thiol:disulfide interchange protein</fullName>
    </recommendedName>
</protein>
<evidence type="ECO:0000256" key="1">
    <source>
        <dbReference type="ARBA" id="ARBA00004418"/>
    </source>
</evidence>
<dbReference type="CDD" id="cd03019">
    <property type="entry name" value="DsbA_DsbA"/>
    <property type="match status" value="1"/>
</dbReference>
<dbReference type="PANTHER" id="PTHR35891">
    <property type="entry name" value="THIOL:DISULFIDE INTERCHANGE PROTEIN DSBA"/>
    <property type="match status" value="1"/>
</dbReference>
<proteinExistence type="inferred from homology"/>
<dbReference type="PANTHER" id="PTHR35891:SF2">
    <property type="entry name" value="THIOL:DISULFIDE INTERCHANGE PROTEIN DSBA"/>
    <property type="match status" value="1"/>
</dbReference>
<dbReference type="PATRIC" id="fig|1212489.4.peg.1801"/>
<evidence type="ECO:0000256" key="2">
    <source>
        <dbReference type="ARBA" id="ARBA00005791"/>
    </source>
</evidence>
<dbReference type="PROSITE" id="PS51352">
    <property type="entry name" value="THIOREDOXIN_2"/>
    <property type="match status" value="1"/>
</dbReference>
<dbReference type="Pfam" id="PF01323">
    <property type="entry name" value="DSBA"/>
    <property type="match status" value="1"/>
</dbReference>
<evidence type="ECO:0000256" key="3">
    <source>
        <dbReference type="ARBA" id="ARBA00022729"/>
    </source>
</evidence>
<dbReference type="Proteomes" id="UP000054736">
    <property type="component" value="Unassembled WGS sequence"/>
</dbReference>
<evidence type="ECO:0000259" key="10">
    <source>
        <dbReference type="PROSITE" id="PS51352"/>
    </source>
</evidence>
<dbReference type="PIRSF" id="PIRSF001488">
    <property type="entry name" value="Tdi_protein"/>
    <property type="match status" value="1"/>
</dbReference>
<reference evidence="11 12" key="1">
    <citation type="submission" date="2015-11" db="EMBL/GenBank/DDBJ databases">
        <title>Genomic analysis of 38 Legionella species identifies large and diverse effector repertoires.</title>
        <authorList>
            <person name="Burstein D."/>
            <person name="Amaro F."/>
            <person name="Zusman T."/>
            <person name="Lifshitz Z."/>
            <person name="Cohen O."/>
            <person name="Gilbert J.A."/>
            <person name="Pupko T."/>
            <person name="Shuman H.A."/>
            <person name="Segal G."/>
        </authorList>
    </citation>
    <scope>NUCLEOTIDE SEQUENCE [LARGE SCALE GENOMIC DNA]</scope>
    <source>
        <strain evidence="11 12">ATCC 700990</strain>
    </source>
</reference>
<dbReference type="SUPFAM" id="SSF52833">
    <property type="entry name" value="Thioredoxin-like"/>
    <property type="match status" value="1"/>
</dbReference>
<keyword evidence="5 7" id="KW-1015">Disulfide bond</keyword>
<gene>
    <name evidence="11" type="ORF">Ldro_1704</name>
</gene>
<dbReference type="EMBL" id="LNXY01000020">
    <property type="protein sequence ID" value="KTC88085.1"/>
    <property type="molecule type" value="Genomic_DNA"/>
</dbReference>
<keyword evidence="12" id="KW-1185">Reference proteome</keyword>
<evidence type="ECO:0000313" key="11">
    <source>
        <dbReference type="EMBL" id="KTC88085.1"/>
    </source>
</evidence>
<evidence type="ECO:0000256" key="5">
    <source>
        <dbReference type="ARBA" id="ARBA00023157"/>
    </source>
</evidence>
<dbReference type="PROSITE" id="PS00194">
    <property type="entry name" value="THIOREDOXIN_1"/>
    <property type="match status" value="1"/>
</dbReference>
<dbReference type="OrthoDB" id="9784896at2"/>
<comment type="similarity">
    <text evidence="2">Belongs to the thioredoxin family. DsbA subfamily.</text>
</comment>
<dbReference type="RefSeq" id="WP_058495978.1">
    <property type="nucleotide sequence ID" value="NZ_CAAAIU010000025.1"/>
</dbReference>
<evidence type="ECO:0000256" key="9">
    <source>
        <dbReference type="SAM" id="SignalP"/>
    </source>
</evidence>
<dbReference type="InterPro" id="IPR023205">
    <property type="entry name" value="DsbA/DsbL"/>
</dbReference>
<dbReference type="GO" id="GO:0042597">
    <property type="term" value="C:periplasmic space"/>
    <property type="evidence" value="ECO:0007669"/>
    <property type="project" value="UniProtKB-SubCell"/>
</dbReference>
<keyword evidence="3 9" id="KW-0732">Signal</keyword>
<dbReference type="InterPro" id="IPR013766">
    <property type="entry name" value="Thioredoxin_domain"/>
</dbReference>
<evidence type="ECO:0000256" key="6">
    <source>
        <dbReference type="ARBA" id="ARBA00023284"/>
    </source>
</evidence>
<evidence type="ECO:0000256" key="7">
    <source>
        <dbReference type="PIRNR" id="PIRNR001488"/>
    </source>
</evidence>
<dbReference type="InterPro" id="IPR050824">
    <property type="entry name" value="Thiol_disulfide_DsbA"/>
</dbReference>
<dbReference type="STRING" id="1212489.Ldro_1704"/>
<dbReference type="InterPro" id="IPR017937">
    <property type="entry name" value="Thioredoxin_CS"/>
</dbReference>
<keyword evidence="4 7" id="KW-0574">Periplasm</keyword>
<sequence>MLKRFVAIVLLLLPLLASAEEFVAGKDYELINGADAKSNTPKVAVTEFFSYGCPWCYRIDPALMTWVKQQGNAIQFSRVPVVFNKDWTFYAKAYYTANLLGLESKLNPLLFKAIQDKGHSMNSNQAMIDFFTAQGIDPTTAKSAFENSTTIDMQLNQGTTLMARYHVNGVPAIVVNNQFKIDLQMAREEARLFKILDFLIAKTKSKESKSAA</sequence>
<dbReference type="Gene3D" id="3.40.30.10">
    <property type="entry name" value="Glutaredoxin"/>
    <property type="match status" value="1"/>
</dbReference>
<accession>A0A0W0SYR9</accession>
<comment type="caution">
    <text evidence="11">The sequence shown here is derived from an EMBL/GenBank/DDBJ whole genome shotgun (WGS) entry which is preliminary data.</text>
</comment>
<name>A0A0W0SYR9_9GAMM</name>
<dbReference type="InterPro" id="IPR001853">
    <property type="entry name" value="DSBA-like_thioredoxin_dom"/>
</dbReference>
<keyword evidence="6" id="KW-0676">Redox-active center</keyword>
<evidence type="ECO:0000313" key="12">
    <source>
        <dbReference type="Proteomes" id="UP000054736"/>
    </source>
</evidence>
<evidence type="ECO:0000256" key="4">
    <source>
        <dbReference type="ARBA" id="ARBA00022764"/>
    </source>
</evidence>
<evidence type="ECO:0000256" key="8">
    <source>
        <dbReference type="PIRSR" id="PIRSR001488-1"/>
    </source>
</evidence>
<feature type="signal peptide" evidence="9">
    <location>
        <begin position="1"/>
        <end position="19"/>
    </location>
</feature>
<feature type="domain" description="Thioredoxin" evidence="10">
    <location>
        <begin position="13"/>
        <end position="201"/>
    </location>
</feature>
<feature type="chain" id="PRO_5006912512" description="Thiol:disulfide interchange protein" evidence="9">
    <location>
        <begin position="20"/>
        <end position="212"/>
    </location>
</feature>
<organism evidence="11 12">
    <name type="scientific">Legionella drozanskii LLAP-1</name>
    <dbReference type="NCBI Taxonomy" id="1212489"/>
    <lineage>
        <taxon>Bacteria</taxon>
        <taxon>Pseudomonadati</taxon>
        <taxon>Pseudomonadota</taxon>
        <taxon>Gammaproteobacteria</taxon>
        <taxon>Legionellales</taxon>
        <taxon>Legionellaceae</taxon>
        <taxon>Legionella</taxon>
    </lineage>
</organism>